<dbReference type="PROSITE" id="PS00189">
    <property type="entry name" value="LIPOYL"/>
    <property type="match status" value="1"/>
</dbReference>
<dbReference type="InterPro" id="IPR011053">
    <property type="entry name" value="Single_hybrid_motif"/>
</dbReference>
<protein>
    <recommendedName>
        <fullName evidence="3">Lipoyl-binding domain-containing protein</fullName>
    </recommendedName>
</protein>
<evidence type="ECO:0000259" key="3">
    <source>
        <dbReference type="PROSITE" id="PS50968"/>
    </source>
</evidence>
<dbReference type="AlphaFoldDB" id="A0A2N9FUG8"/>
<dbReference type="InterPro" id="IPR003016">
    <property type="entry name" value="2-oxoA_DH_lipoyl-BS"/>
</dbReference>
<dbReference type="EMBL" id="OIVN01001158">
    <property type="protein sequence ID" value="SPC90561.1"/>
    <property type="molecule type" value="Genomic_DNA"/>
</dbReference>
<evidence type="ECO:0000313" key="4">
    <source>
        <dbReference type="EMBL" id="SPC90561.1"/>
    </source>
</evidence>
<dbReference type="Pfam" id="PF00364">
    <property type="entry name" value="Biotin_lipoyl"/>
    <property type="match status" value="1"/>
</dbReference>
<keyword evidence="2" id="KW-0809">Transit peptide</keyword>
<organism evidence="4">
    <name type="scientific">Fagus sylvatica</name>
    <name type="common">Beechnut</name>
    <dbReference type="NCBI Taxonomy" id="28930"/>
    <lineage>
        <taxon>Eukaryota</taxon>
        <taxon>Viridiplantae</taxon>
        <taxon>Streptophyta</taxon>
        <taxon>Embryophyta</taxon>
        <taxon>Tracheophyta</taxon>
        <taxon>Spermatophyta</taxon>
        <taxon>Magnoliopsida</taxon>
        <taxon>eudicotyledons</taxon>
        <taxon>Gunneridae</taxon>
        <taxon>Pentapetalae</taxon>
        <taxon>rosids</taxon>
        <taxon>fabids</taxon>
        <taxon>Fagales</taxon>
        <taxon>Fagaceae</taxon>
        <taxon>Fagus</taxon>
    </lineage>
</organism>
<dbReference type="PANTHER" id="PTHR23151:SF83">
    <property type="entry name" value="DIHYDROLIPOYLLYSINE-RESIDUE ACETYLTRANSFERASE COMPONENT 4 OF PYRUVATE DEHYDROGENASE COMPLEX, CHLOROPLASTIC"/>
    <property type="match status" value="1"/>
</dbReference>
<name>A0A2N9FUG8_FAGSY</name>
<proteinExistence type="predicted"/>
<dbReference type="GO" id="GO:0009941">
    <property type="term" value="C:chloroplast envelope"/>
    <property type="evidence" value="ECO:0007669"/>
    <property type="project" value="TreeGrafter"/>
</dbReference>
<dbReference type="InterPro" id="IPR045257">
    <property type="entry name" value="E2/Pdx1"/>
</dbReference>
<dbReference type="InterPro" id="IPR000089">
    <property type="entry name" value="Biotin_lipoyl"/>
</dbReference>
<feature type="domain" description="Lipoyl-binding" evidence="3">
    <location>
        <begin position="55"/>
        <end position="120"/>
    </location>
</feature>
<dbReference type="GO" id="GO:0009534">
    <property type="term" value="C:chloroplast thylakoid"/>
    <property type="evidence" value="ECO:0007669"/>
    <property type="project" value="TreeGrafter"/>
</dbReference>
<dbReference type="PANTHER" id="PTHR23151">
    <property type="entry name" value="DIHYDROLIPOAMIDE ACETYL/SUCCINYL-TRANSFERASE-RELATED"/>
    <property type="match status" value="1"/>
</dbReference>
<gene>
    <name evidence="4" type="ORF">FSB_LOCUS18443</name>
</gene>
<evidence type="ECO:0000256" key="2">
    <source>
        <dbReference type="ARBA" id="ARBA00022946"/>
    </source>
</evidence>
<dbReference type="CDD" id="cd06849">
    <property type="entry name" value="lipoyl_domain"/>
    <property type="match status" value="1"/>
</dbReference>
<reference evidence="4" key="1">
    <citation type="submission" date="2018-02" db="EMBL/GenBank/DDBJ databases">
        <authorList>
            <person name="Cohen D.B."/>
            <person name="Kent A.D."/>
        </authorList>
    </citation>
    <scope>NUCLEOTIDE SEQUENCE</scope>
</reference>
<dbReference type="GO" id="GO:0004742">
    <property type="term" value="F:dihydrolipoyllysine-residue acetyltransferase activity"/>
    <property type="evidence" value="ECO:0007669"/>
    <property type="project" value="TreeGrafter"/>
</dbReference>
<evidence type="ECO:0000256" key="1">
    <source>
        <dbReference type="ARBA" id="ARBA00022823"/>
    </source>
</evidence>
<dbReference type="GO" id="GO:0045254">
    <property type="term" value="C:pyruvate dehydrogenase complex"/>
    <property type="evidence" value="ECO:0007669"/>
    <property type="project" value="InterPro"/>
</dbReference>
<keyword evidence="1" id="KW-0450">Lipoyl</keyword>
<accession>A0A2N9FUG8</accession>
<dbReference type="SUPFAM" id="SSF51230">
    <property type="entry name" value="Single hybrid motif"/>
    <property type="match status" value="1"/>
</dbReference>
<dbReference type="Gene3D" id="2.40.50.100">
    <property type="match status" value="1"/>
</dbReference>
<dbReference type="GO" id="GO:0006086">
    <property type="term" value="P:pyruvate decarboxylation to acetyl-CoA"/>
    <property type="evidence" value="ECO:0007669"/>
    <property type="project" value="InterPro"/>
</dbReference>
<dbReference type="PROSITE" id="PS50968">
    <property type="entry name" value="BIOTINYL_LIPOYL"/>
    <property type="match status" value="1"/>
</dbReference>
<sequence>MASPFLSRVPLSNTTSNFTSISFSFSLSTSLPYLPSSAFPSKHPWQRILTVRSKIREIFMPALSSTMTEGKIVSWIKSEGDKLSKGESVVVVESDKANMDVETFYDGILPSWVFAVGFSS</sequence>